<name>A0A5N6HD58_ASPFL</name>
<sequence length="175" mass="20379">MFHSRSDSKIFPFLFSEVCFLSSGGRLLLHLGHLWYFLGTLWQQSRGGVLAEVYPKLADTHLNNIRPMASKKYLILIYPRLPLCLRSKRVMVEWIPKVCLACDIQGFLQRMKIATSDVPDQMNAYFLFPTYVWPQFLVALLPSNKVISSKPFVLRWLAWESCQRTFSFRNPILTC</sequence>
<protein>
    <submittedName>
        <fullName evidence="1">Uncharacterized protein</fullName>
    </submittedName>
</protein>
<gene>
    <name evidence="1" type="ORF">BDV35DRAFT_227196</name>
</gene>
<dbReference type="EMBL" id="ML734555">
    <property type="protein sequence ID" value="KAB8252406.1"/>
    <property type="molecule type" value="Genomic_DNA"/>
</dbReference>
<dbReference type="AlphaFoldDB" id="A0A5N6HD58"/>
<evidence type="ECO:0000313" key="1">
    <source>
        <dbReference type="EMBL" id="KAB8252406.1"/>
    </source>
</evidence>
<organism evidence="1">
    <name type="scientific">Aspergillus flavus</name>
    <dbReference type="NCBI Taxonomy" id="5059"/>
    <lineage>
        <taxon>Eukaryota</taxon>
        <taxon>Fungi</taxon>
        <taxon>Dikarya</taxon>
        <taxon>Ascomycota</taxon>
        <taxon>Pezizomycotina</taxon>
        <taxon>Eurotiomycetes</taxon>
        <taxon>Eurotiomycetidae</taxon>
        <taxon>Eurotiales</taxon>
        <taxon>Aspergillaceae</taxon>
        <taxon>Aspergillus</taxon>
        <taxon>Aspergillus subgen. Circumdati</taxon>
    </lineage>
</organism>
<reference evidence="1" key="1">
    <citation type="submission" date="2019-04" db="EMBL/GenBank/DDBJ databases">
        <title>Friends and foes A comparative genomics study of 23 Aspergillus species from section Flavi.</title>
        <authorList>
            <consortium name="DOE Joint Genome Institute"/>
            <person name="Kjaerbolling I."/>
            <person name="Vesth T."/>
            <person name="Frisvad J.C."/>
            <person name="Nybo J.L."/>
            <person name="Theobald S."/>
            <person name="Kildgaard S."/>
            <person name="Isbrandt T."/>
            <person name="Kuo A."/>
            <person name="Sato A."/>
            <person name="Lyhne E.K."/>
            <person name="Kogle M.E."/>
            <person name="Wiebenga A."/>
            <person name="Kun R.S."/>
            <person name="Lubbers R.J."/>
            <person name="Makela M.R."/>
            <person name="Barry K."/>
            <person name="Chovatia M."/>
            <person name="Clum A."/>
            <person name="Daum C."/>
            <person name="Haridas S."/>
            <person name="He G."/>
            <person name="LaButti K."/>
            <person name="Lipzen A."/>
            <person name="Mondo S."/>
            <person name="Riley R."/>
            <person name="Salamov A."/>
            <person name="Simmons B.A."/>
            <person name="Magnuson J.K."/>
            <person name="Henrissat B."/>
            <person name="Mortensen U.H."/>
            <person name="Larsen T.O."/>
            <person name="Devries R.P."/>
            <person name="Grigoriev I.V."/>
            <person name="Machida M."/>
            <person name="Baker S.E."/>
            <person name="Andersen M.R."/>
        </authorList>
    </citation>
    <scope>NUCLEOTIDE SEQUENCE [LARGE SCALE GENOMIC DNA]</scope>
    <source>
        <strain evidence="1">CBS 121.62</strain>
    </source>
</reference>
<dbReference type="Proteomes" id="UP000325434">
    <property type="component" value="Unassembled WGS sequence"/>
</dbReference>
<proteinExistence type="predicted"/>
<accession>A0A5N6HD58</accession>